<dbReference type="PROSITE" id="PS50835">
    <property type="entry name" value="IG_LIKE"/>
    <property type="match status" value="1"/>
</dbReference>
<dbReference type="InterPro" id="IPR003599">
    <property type="entry name" value="Ig_sub"/>
</dbReference>
<evidence type="ECO:0000256" key="2">
    <source>
        <dbReference type="SAM" id="Phobius"/>
    </source>
</evidence>
<dbReference type="InterPro" id="IPR039257">
    <property type="entry name" value="BTLA"/>
</dbReference>
<dbReference type="OrthoDB" id="9947981at2759"/>
<dbReference type="InterPro" id="IPR003598">
    <property type="entry name" value="Ig_sub2"/>
</dbReference>
<protein>
    <recommendedName>
        <fullName evidence="4">Ig-like domain-containing protein</fullName>
    </recommendedName>
</protein>
<feature type="compositionally biased region" description="Basic and acidic residues" evidence="1">
    <location>
        <begin position="240"/>
        <end position="252"/>
    </location>
</feature>
<dbReference type="Proteomes" id="UP000283210">
    <property type="component" value="Chromosome 2"/>
</dbReference>
<dbReference type="PANTHER" id="PTHR37996">
    <property type="entry name" value="B- AND T-LYMPHOCYTE ATTENUATOR"/>
    <property type="match status" value="1"/>
</dbReference>
<proteinExistence type="predicted"/>
<feature type="chain" id="PRO_5019005342" description="Ig-like domain-containing protein" evidence="3">
    <location>
        <begin position="25"/>
        <end position="298"/>
    </location>
</feature>
<reference evidence="5 6" key="2">
    <citation type="submission" date="2019-01" db="EMBL/GenBank/DDBJ databases">
        <title>A chromosome length genome reference of the Java medaka (oryzias javanicus).</title>
        <authorList>
            <person name="Herpin A."/>
            <person name="Takehana Y."/>
            <person name="Naruse K."/>
            <person name="Ansai S."/>
            <person name="Kawaguchi M."/>
        </authorList>
    </citation>
    <scope>NUCLEOTIDE SEQUENCE [LARGE SCALE GENOMIC DNA]</scope>
    <source>
        <strain evidence="5">RS831</strain>
        <tissue evidence="5">Whole body</tissue>
    </source>
</reference>
<evidence type="ECO:0000313" key="5">
    <source>
        <dbReference type="EMBL" id="RVE75513.1"/>
    </source>
</evidence>
<evidence type="ECO:0000256" key="3">
    <source>
        <dbReference type="SAM" id="SignalP"/>
    </source>
</evidence>
<keyword evidence="3" id="KW-0732">Signal</keyword>
<reference evidence="5 6" key="1">
    <citation type="submission" date="2018-11" db="EMBL/GenBank/DDBJ databases">
        <authorList>
            <person name="Lopez-Roques C."/>
            <person name="Donnadieu C."/>
            <person name="Bouchez O."/>
            <person name="Klopp C."/>
            <person name="Cabau C."/>
            <person name="Zahm M."/>
        </authorList>
    </citation>
    <scope>NUCLEOTIDE SEQUENCE [LARGE SCALE GENOMIC DNA]</scope>
    <source>
        <strain evidence="5">RS831</strain>
        <tissue evidence="5">Whole body</tissue>
    </source>
</reference>
<sequence>MRSDPCLTVLGGFILAGLLLPLRADNKDNCSTEVKVRRKTKYDVFQGEEVRIRCPVAFCSLQPPTVVWYKVDEPQIQINSSSSRGIKLVWEKTHKLNGTSTLVFENIHRNDSGLYQCVMKDTIGHKISVQVHGQNETITTKTTNPSSTEEPPNDQNSFLVYLYFVPGIALFVIMVLVISIVSMRSCRAKPKETQTENQYVAIPMVEQPVPRGRLQPSPRGSPAAPPSRRSTKRKSTTPGGEEHPSTGQDRNRQRAVAPADDGSSVLYVTLNLQHRPAARTARTEEREPPSEYAAIRVK</sequence>
<dbReference type="InterPro" id="IPR013783">
    <property type="entry name" value="Ig-like_fold"/>
</dbReference>
<evidence type="ECO:0000313" key="6">
    <source>
        <dbReference type="Proteomes" id="UP000283210"/>
    </source>
</evidence>
<dbReference type="InterPro" id="IPR007110">
    <property type="entry name" value="Ig-like_dom"/>
</dbReference>
<dbReference type="SMART" id="SM00408">
    <property type="entry name" value="IGc2"/>
    <property type="match status" value="1"/>
</dbReference>
<dbReference type="PANTHER" id="PTHR37996:SF1">
    <property type="entry name" value="B- AND T-LYMPHOCYTE ATTENUATOR"/>
    <property type="match status" value="1"/>
</dbReference>
<dbReference type="InterPro" id="IPR036179">
    <property type="entry name" value="Ig-like_dom_sf"/>
</dbReference>
<feature type="region of interest" description="Disordered" evidence="1">
    <location>
        <begin position="189"/>
        <end position="298"/>
    </location>
</feature>
<dbReference type="OMA" id="NVTWCKF"/>
<dbReference type="SUPFAM" id="SSF48726">
    <property type="entry name" value="Immunoglobulin"/>
    <property type="match status" value="1"/>
</dbReference>
<dbReference type="Gene3D" id="2.60.40.10">
    <property type="entry name" value="Immunoglobulins"/>
    <property type="match status" value="1"/>
</dbReference>
<dbReference type="CDD" id="cd00096">
    <property type="entry name" value="Ig"/>
    <property type="match status" value="1"/>
</dbReference>
<keyword evidence="2" id="KW-0812">Transmembrane</keyword>
<dbReference type="EMBL" id="CM012438">
    <property type="protein sequence ID" value="RVE75513.1"/>
    <property type="molecule type" value="Genomic_DNA"/>
</dbReference>
<organism evidence="5 6">
    <name type="scientific">Oryzias javanicus</name>
    <name type="common">Javanese ricefish</name>
    <name type="synonym">Aplocheilus javanicus</name>
    <dbReference type="NCBI Taxonomy" id="123683"/>
    <lineage>
        <taxon>Eukaryota</taxon>
        <taxon>Metazoa</taxon>
        <taxon>Chordata</taxon>
        <taxon>Craniata</taxon>
        <taxon>Vertebrata</taxon>
        <taxon>Euteleostomi</taxon>
        <taxon>Actinopterygii</taxon>
        <taxon>Neopterygii</taxon>
        <taxon>Teleostei</taxon>
        <taxon>Neoteleostei</taxon>
        <taxon>Acanthomorphata</taxon>
        <taxon>Ovalentaria</taxon>
        <taxon>Atherinomorphae</taxon>
        <taxon>Beloniformes</taxon>
        <taxon>Adrianichthyidae</taxon>
        <taxon>Oryziinae</taxon>
        <taxon>Oryzias</taxon>
    </lineage>
</organism>
<dbReference type="SMART" id="SM00409">
    <property type="entry name" value="IG"/>
    <property type="match status" value="1"/>
</dbReference>
<dbReference type="GO" id="GO:0002768">
    <property type="term" value="P:immune response-regulating cell surface receptor signaling pathway"/>
    <property type="evidence" value="ECO:0007669"/>
    <property type="project" value="InterPro"/>
</dbReference>
<accession>A0A437DKD5</accession>
<dbReference type="GO" id="GO:0005886">
    <property type="term" value="C:plasma membrane"/>
    <property type="evidence" value="ECO:0007669"/>
    <property type="project" value="InterPro"/>
</dbReference>
<dbReference type="AlphaFoldDB" id="A0A437DKD5"/>
<feature type="transmembrane region" description="Helical" evidence="2">
    <location>
        <begin position="158"/>
        <end position="181"/>
    </location>
</feature>
<keyword evidence="6" id="KW-1185">Reference proteome</keyword>
<evidence type="ECO:0000259" key="4">
    <source>
        <dbReference type="PROSITE" id="PS50835"/>
    </source>
</evidence>
<name>A0A437DKD5_ORYJA</name>
<evidence type="ECO:0000256" key="1">
    <source>
        <dbReference type="SAM" id="MobiDB-lite"/>
    </source>
</evidence>
<feature type="signal peptide" evidence="3">
    <location>
        <begin position="1"/>
        <end position="24"/>
    </location>
</feature>
<dbReference type="Pfam" id="PF13927">
    <property type="entry name" value="Ig_3"/>
    <property type="match status" value="1"/>
</dbReference>
<gene>
    <name evidence="5" type="ORF">OJAV_G00017530</name>
</gene>
<feature type="compositionally biased region" description="Low complexity" evidence="1">
    <location>
        <begin position="216"/>
        <end position="228"/>
    </location>
</feature>
<keyword evidence="2" id="KW-0472">Membrane</keyword>
<dbReference type="GO" id="GO:0038023">
    <property type="term" value="F:signaling receptor activity"/>
    <property type="evidence" value="ECO:0007669"/>
    <property type="project" value="InterPro"/>
</dbReference>
<keyword evidence="2" id="KW-1133">Transmembrane helix</keyword>
<feature type="domain" description="Ig-like" evidence="4">
    <location>
        <begin position="32"/>
        <end position="139"/>
    </location>
</feature>